<accession>A0AAE4R0M2</accession>
<keyword evidence="1" id="KW-0812">Transmembrane</keyword>
<dbReference type="RefSeq" id="WP_317469198.1">
    <property type="nucleotide sequence ID" value="NZ_JAWLKJ010000001.1"/>
</dbReference>
<dbReference type="AlphaFoldDB" id="A0AAE4R0M2"/>
<evidence type="ECO:0000256" key="1">
    <source>
        <dbReference type="SAM" id="Phobius"/>
    </source>
</evidence>
<keyword evidence="1" id="KW-0472">Membrane</keyword>
<dbReference type="Proteomes" id="UP001185873">
    <property type="component" value="Unassembled WGS sequence"/>
</dbReference>
<keyword evidence="1" id="KW-1133">Transmembrane helix</keyword>
<name>A0AAE4R0M2_9ACTN</name>
<sequence>MTVAGAADVEVRVFVAGGVVVLVGEAATVGTALVIVVVRRVVLVVEAVLVPALGDSSSPDGFGGAEVVVRGAVEFSSGEVRVVVEGK</sequence>
<organism evidence="2 3">
    <name type="scientific">Dietzia maris</name>
    <dbReference type="NCBI Taxonomy" id="37915"/>
    <lineage>
        <taxon>Bacteria</taxon>
        <taxon>Bacillati</taxon>
        <taxon>Actinomycetota</taxon>
        <taxon>Actinomycetes</taxon>
        <taxon>Mycobacteriales</taxon>
        <taxon>Dietziaceae</taxon>
        <taxon>Dietzia</taxon>
    </lineage>
</organism>
<protein>
    <submittedName>
        <fullName evidence="2">Uncharacterized protein</fullName>
    </submittedName>
</protein>
<evidence type="ECO:0000313" key="2">
    <source>
        <dbReference type="EMBL" id="MDV6298806.1"/>
    </source>
</evidence>
<evidence type="ECO:0000313" key="3">
    <source>
        <dbReference type="Proteomes" id="UP001185873"/>
    </source>
</evidence>
<reference evidence="2" key="1">
    <citation type="submission" date="2023-10" db="EMBL/GenBank/DDBJ databases">
        <title>Development of a sustainable strategy for remediation of hydrocarbon-contaminated territories based on the waste exchange concept.</title>
        <authorList>
            <person name="Krivoruchko A."/>
        </authorList>
    </citation>
    <scope>NUCLEOTIDE SEQUENCE</scope>
    <source>
        <strain evidence="2">IEGM 1175</strain>
    </source>
</reference>
<gene>
    <name evidence="2" type="ORF">R3P82_06725</name>
</gene>
<feature type="transmembrane region" description="Helical" evidence="1">
    <location>
        <begin position="13"/>
        <end position="38"/>
    </location>
</feature>
<proteinExistence type="predicted"/>
<comment type="caution">
    <text evidence="2">The sequence shown here is derived from an EMBL/GenBank/DDBJ whole genome shotgun (WGS) entry which is preliminary data.</text>
</comment>
<dbReference type="EMBL" id="JAWLKJ010000001">
    <property type="protein sequence ID" value="MDV6298806.1"/>
    <property type="molecule type" value="Genomic_DNA"/>
</dbReference>